<dbReference type="RefSeq" id="WP_156206381.1">
    <property type="nucleotide sequence ID" value="NZ_WHPN01000286.1"/>
</dbReference>
<dbReference type="Pfam" id="PF14258">
    <property type="entry name" value="DUF4350"/>
    <property type="match status" value="1"/>
</dbReference>
<protein>
    <submittedName>
        <fullName evidence="4">DUF4350 domain-containing protein</fullName>
    </submittedName>
</protein>
<evidence type="ECO:0000313" key="4">
    <source>
        <dbReference type="EMBL" id="KAF4408147.1"/>
    </source>
</evidence>
<feature type="region of interest" description="Disordered" evidence="1">
    <location>
        <begin position="389"/>
        <end position="431"/>
    </location>
</feature>
<accession>A0ABQ7FGV8</accession>
<feature type="domain" description="DUF4350" evidence="3">
    <location>
        <begin position="53"/>
        <end position="227"/>
    </location>
</feature>
<comment type="caution">
    <text evidence="4">The sequence shown here is derived from an EMBL/GenBank/DDBJ whole genome shotgun (WGS) entry which is preliminary data.</text>
</comment>
<dbReference type="EMBL" id="WHPN01000286">
    <property type="protein sequence ID" value="KAF4408147.1"/>
    <property type="molecule type" value="Genomic_DNA"/>
</dbReference>
<organism evidence="4 5">
    <name type="scientific">Streptomyces lycii</name>
    <dbReference type="NCBI Taxonomy" id="2654337"/>
    <lineage>
        <taxon>Bacteria</taxon>
        <taxon>Bacillati</taxon>
        <taxon>Actinomycetota</taxon>
        <taxon>Actinomycetes</taxon>
        <taxon>Kitasatosporales</taxon>
        <taxon>Streptomycetaceae</taxon>
        <taxon>Streptomyces</taxon>
    </lineage>
</organism>
<evidence type="ECO:0000256" key="2">
    <source>
        <dbReference type="SAM" id="Phobius"/>
    </source>
</evidence>
<evidence type="ECO:0000256" key="1">
    <source>
        <dbReference type="SAM" id="MobiDB-lite"/>
    </source>
</evidence>
<keyword evidence="2" id="KW-0812">Transmembrane</keyword>
<evidence type="ECO:0000313" key="5">
    <source>
        <dbReference type="Proteomes" id="UP000621266"/>
    </source>
</evidence>
<sequence length="431" mass="44719">MTGPATTGSPTSATAHQLWTRSRGLLVALAVLVLAGIVLAVLRSGDQHGRLDPRSPDRYGTRAVAQLLADRGVTTRVVTSTDAAVEATGPSSTLVVTEPDRLTDRQQRLLQDAAGSAGRAVLLSPGPASVGVLAPGVRASGPAGATPRSPDCDFAPARRAGDADVGGIRYASDDPDAASCYLSDDLPSLLRVPGPRGRDTVLLGSPDILYNDRLAENGNASLALQLLGSHPEVVWYLPSLSDTAASDGGDRGFLDLVPEGWIWGTAQLAVAAALAALWRARRLGPISPERLPVAVRASEATEGRARLYQQANARDRASETLRSATRARIAPFVGVPPSHAHRPDLLSPAVTPHLPEGTTEVTDLLFGSVPPTDAALVRLADELDALEHRITSTSRASGPPPAPPEQPSSASPASPPPAAEPPTSTERDSTS</sequence>
<keyword evidence="2" id="KW-1133">Transmembrane helix</keyword>
<name>A0ABQ7FGV8_9ACTN</name>
<evidence type="ECO:0000259" key="3">
    <source>
        <dbReference type="Pfam" id="PF14258"/>
    </source>
</evidence>
<reference evidence="4 5" key="1">
    <citation type="submission" date="2019-10" db="EMBL/GenBank/DDBJ databases">
        <title>Streptomyces tenebrisbrunneis sp.nov., an endogenous actinomycete isolated from of Lycium ruthenicum.</title>
        <authorList>
            <person name="Ma L."/>
        </authorList>
    </citation>
    <scope>NUCLEOTIDE SEQUENCE [LARGE SCALE GENOMIC DNA]</scope>
    <source>
        <strain evidence="4 5">TRM 66187</strain>
    </source>
</reference>
<gene>
    <name evidence="4" type="ORF">GCU69_15775</name>
</gene>
<feature type="transmembrane region" description="Helical" evidence="2">
    <location>
        <begin position="24"/>
        <end position="42"/>
    </location>
</feature>
<dbReference type="InterPro" id="IPR025646">
    <property type="entry name" value="DUF4350"/>
</dbReference>
<proteinExistence type="predicted"/>
<keyword evidence="5" id="KW-1185">Reference proteome</keyword>
<keyword evidence="2" id="KW-0472">Membrane</keyword>
<dbReference type="Proteomes" id="UP000621266">
    <property type="component" value="Unassembled WGS sequence"/>
</dbReference>